<dbReference type="GO" id="GO:0019005">
    <property type="term" value="C:SCF ubiquitin ligase complex"/>
    <property type="evidence" value="ECO:0007669"/>
    <property type="project" value="TreeGrafter"/>
</dbReference>
<dbReference type="InterPro" id="IPR032675">
    <property type="entry name" value="LRR_dom_sf"/>
</dbReference>
<feature type="region of interest" description="Disordered" evidence="1">
    <location>
        <begin position="621"/>
        <end position="645"/>
    </location>
</feature>
<dbReference type="InterPro" id="IPR006553">
    <property type="entry name" value="Leu-rich_rpt_Cys-con_subtyp"/>
</dbReference>
<accession>A0A397SAZ7</accession>
<dbReference type="Gene3D" id="3.80.10.10">
    <property type="entry name" value="Ribonuclease Inhibitor"/>
    <property type="match status" value="1"/>
</dbReference>
<protein>
    <recommendedName>
        <fullName evidence="4">F-box domain-containing protein</fullName>
    </recommendedName>
</protein>
<name>A0A397SAZ7_9GLOM</name>
<dbReference type="EMBL" id="QKYT01000594">
    <property type="protein sequence ID" value="RIA83158.1"/>
    <property type="molecule type" value="Genomic_DNA"/>
</dbReference>
<evidence type="ECO:0008006" key="4">
    <source>
        <dbReference type="Google" id="ProtNLM"/>
    </source>
</evidence>
<dbReference type="PANTHER" id="PTHR13318:SF95">
    <property type="entry name" value="F-BOX PROTEIN YLR352W"/>
    <property type="match status" value="1"/>
</dbReference>
<keyword evidence="3" id="KW-1185">Reference proteome</keyword>
<dbReference type="PANTHER" id="PTHR13318">
    <property type="entry name" value="PARTNER OF PAIRED, ISOFORM B-RELATED"/>
    <property type="match status" value="1"/>
</dbReference>
<dbReference type="OrthoDB" id="550575at2759"/>
<evidence type="ECO:0000313" key="2">
    <source>
        <dbReference type="EMBL" id="RIA83158.1"/>
    </source>
</evidence>
<proteinExistence type="predicted"/>
<comment type="caution">
    <text evidence="2">The sequence shown here is derived from an EMBL/GenBank/DDBJ whole genome shotgun (WGS) entry which is preliminary data.</text>
</comment>
<dbReference type="GO" id="GO:0031146">
    <property type="term" value="P:SCF-dependent proteasomal ubiquitin-dependent protein catabolic process"/>
    <property type="evidence" value="ECO:0007669"/>
    <property type="project" value="TreeGrafter"/>
</dbReference>
<dbReference type="STRING" id="658196.A0A397SAZ7"/>
<dbReference type="Proteomes" id="UP000265703">
    <property type="component" value="Unassembled WGS sequence"/>
</dbReference>
<organism evidence="2 3">
    <name type="scientific">Glomus cerebriforme</name>
    <dbReference type="NCBI Taxonomy" id="658196"/>
    <lineage>
        <taxon>Eukaryota</taxon>
        <taxon>Fungi</taxon>
        <taxon>Fungi incertae sedis</taxon>
        <taxon>Mucoromycota</taxon>
        <taxon>Glomeromycotina</taxon>
        <taxon>Glomeromycetes</taxon>
        <taxon>Glomerales</taxon>
        <taxon>Glomeraceae</taxon>
        <taxon>Glomus</taxon>
    </lineage>
</organism>
<dbReference type="SUPFAM" id="SSF52047">
    <property type="entry name" value="RNI-like"/>
    <property type="match status" value="1"/>
</dbReference>
<evidence type="ECO:0000256" key="1">
    <source>
        <dbReference type="SAM" id="MobiDB-lite"/>
    </source>
</evidence>
<dbReference type="SMART" id="SM00367">
    <property type="entry name" value="LRR_CC"/>
    <property type="match status" value="3"/>
</dbReference>
<reference evidence="2 3" key="1">
    <citation type="submission" date="2018-06" db="EMBL/GenBank/DDBJ databases">
        <title>Comparative genomics reveals the genomic features of Rhizophagus irregularis, R. cerebriforme, R. diaphanum and Gigaspora rosea, and their symbiotic lifestyle signature.</title>
        <authorList>
            <person name="Morin E."/>
            <person name="San Clemente H."/>
            <person name="Chen E.C.H."/>
            <person name="De La Providencia I."/>
            <person name="Hainaut M."/>
            <person name="Kuo A."/>
            <person name="Kohler A."/>
            <person name="Murat C."/>
            <person name="Tang N."/>
            <person name="Roy S."/>
            <person name="Loubradou J."/>
            <person name="Henrissat B."/>
            <person name="Grigoriev I.V."/>
            <person name="Corradi N."/>
            <person name="Roux C."/>
            <person name="Martin F.M."/>
        </authorList>
    </citation>
    <scope>NUCLEOTIDE SEQUENCE [LARGE SCALE GENOMIC DNA]</scope>
    <source>
        <strain evidence="2 3">DAOM 227022</strain>
    </source>
</reference>
<dbReference type="AlphaFoldDB" id="A0A397SAZ7"/>
<sequence>MAKIATDFMERHKWTSETPSSELAKYTEEINKSLKDDRKVRFNAKTRFRQLGLTKEQVEVLIPIRPTGKREEGRDTVDKIAQKIVQERLEKCDISSSPSKKNLVDIMIMLSMRPADVAGLSIDKYDTSDEMCGIVNVNPINTTIAEHGITSRKLRVIVEENIPIEASINTSANVNYISQKHIGELGTTYHSESNRIEIPDASYPTLGKVNLHIGFEDGKKYKSIPTEFIVVGPDWPDHFPDLTLGDKSLHPALFVSRLWYRCGAPILWRRIELKGKDLYPGQSLPNDYNYLAKDHPRLNKFIRIERAKDLSQLKKFIKLVQVDDGGLWRIAKSCHKLEYLNLAYRTEITEHSICGIIRSNPKLQHLDITFCEIISDMTIKKVARSCLNLKYINLEGCYNISKEAIDQLNPNTHVENFLWDPIRVEIERVLISRESRVINSRTRFHQTLRQHNSNIFMTVDSGADHPIIAIGRQAPRNYSIALFDDLAKRYSTRMVLDIEPKQELNDLQESLVNLGQDLWKTYANLGSIAQYSEGKINDKSYQRSVIELERDMRYMCERLGLMITMYDLKKKIDYKSEDPELETNFTITEFIPRSIKYRGQEPLSSHLTFETSRGSLHRRLHKKDFPEENDNDGCSTPELTDSDLE</sequence>
<gene>
    <name evidence="2" type="ORF">C1645_834231</name>
</gene>
<evidence type="ECO:0000313" key="3">
    <source>
        <dbReference type="Proteomes" id="UP000265703"/>
    </source>
</evidence>